<keyword evidence="3" id="KW-1185">Reference proteome</keyword>
<feature type="non-terminal residue" evidence="2">
    <location>
        <position position="998"/>
    </location>
</feature>
<gene>
    <name evidence="2" type="ORF">IQ260_28010</name>
</gene>
<feature type="domain" description="Filamentous haemagglutinin FhaB/tRNA nuclease CdiA-like TPS" evidence="1">
    <location>
        <begin position="46"/>
        <end position="154"/>
    </location>
</feature>
<dbReference type="SMART" id="SM00912">
    <property type="entry name" value="Haemagg_act"/>
    <property type="match status" value="1"/>
</dbReference>
<dbReference type="InterPro" id="IPR012334">
    <property type="entry name" value="Pectin_lyas_fold"/>
</dbReference>
<name>A0A929FDD4_LEPEC</name>
<comment type="caution">
    <text evidence="2">The sequence shown here is derived from an EMBL/GenBank/DDBJ whole genome shotgun (WGS) entry which is preliminary data.</text>
</comment>
<sequence length="998" mass="99958">MLNLPICLGWKGLKYALVGLLSIAPIITVPTFSRAWAQVIPDTSLGNEASTVIPTVGGLRLDGGAVRGTGVFHSFSEFNVDPGQQVYFANPAGIANILTRVMGNAPSAIDGTLGVEGLANLFLLNPNGIVFGDNAQLDVAGSFTAASIDSLWVDGYEFSAVQPDVPSPLLTVNVSPGIQYGTNTGLLENRGTLAVNPQQNLTLRGGTVRNLGTLSAPGGQVELSGTGIDTAGGTVITTDNNGDSGDITLTALGDITVGLLDSRSTANNGGNITVTSPAGSVATTDNLLSDGNAEAGDITITAAENIFVNGKIVTDSSITSGQVADFSGVAGDVTLIAGGDLDLRSPDPVSRIGDISAGGLQSGQITLTSGGALNADNYRIVNRIAGEGVGADIRITAQSLNLKETSVGVLTRDESLALFLGFVQNAQGGNAVVDVAEDIVLNNSLIFSTADFGTADGGDVSLNARSLTIGRTAGFDFPFASDIYGIASTADFESAGNGGDIRVNVTESIDLVGSLPGPSTIPLDAADFLQLSRASAGIVSAAIGSGDAGTITLSAKQLTMSAGAAVSSFAVLGNGGDIAIVVDDIDMDGIAGILTTTNFFGQDAGNLEIQAEDVTLTDGATVLTSSISPGDAGDLTLNTQRLSIQTGSLLASNTLNSGDGGSLSIQAEEEIEVIGTSVARRSGIATNSTAAGDSGPLSIITRRLSVSDGGEITTATSGSGAGANIDITTGLLLLNNGQINASTTTANDGGNIRIRADESVELVGNGFNVLDETIIRPALNQSLTVDNFTQGVLTVAAGDGAAGNVAIETPELTAREGALVATTTLGSGAGGNIDITATNDLQIDGSLLATGSFTTAPSGNINLQTQRLRASGGAQAITTTFGAGQAGDLTVVATESVDLIDPTDTGIASGLLASSFETATGTGGNIQVTTGDFRIIDGATVTVSGEGEGDAGNIGIGARLLSLDRGNITATSASGEGGNIVLQIDDVLVLRNNSLILS</sequence>
<dbReference type="AlphaFoldDB" id="A0A929FDD4"/>
<dbReference type="InterPro" id="IPR011050">
    <property type="entry name" value="Pectin_lyase_fold/virulence"/>
</dbReference>
<evidence type="ECO:0000259" key="1">
    <source>
        <dbReference type="SMART" id="SM00912"/>
    </source>
</evidence>
<dbReference type="Gene3D" id="2.160.20.10">
    <property type="entry name" value="Single-stranded right-handed beta-helix, Pectin lyase-like"/>
    <property type="match status" value="3"/>
</dbReference>
<accession>A0A929FDD4</accession>
<dbReference type="EMBL" id="JADEXP010000445">
    <property type="protein sequence ID" value="MBE9070493.1"/>
    <property type="molecule type" value="Genomic_DNA"/>
</dbReference>
<protein>
    <submittedName>
        <fullName evidence="2">Filamentous hemagglutinin N-terminal domain-containing protein</fullName>
    </submittedName>
</protein>
<reference evidence="2" key="1">
    <citation type="submission" date="2020-10" db="EMBL/GenBank/DDBJ databases">
        <authorList>
            <person name="Castelo-Branco R."/>
            <person name="Eusebio N."/>
            <person name="Adriana R."/>
            <person name="Vieira A."/>
            <person name="Brugerolle De Fraissinette N."/>
            <person name="Rezende De Castro R."/>
            <person name="Schneider M.P."/>
            <person name="Vasconcelos V."/>
            <person name="Leao P.N."/>
        </authorList>
    </citation>
    <scope>NUCLEOTIDE SEQUENCE</scope>
    <source>
        <strain evidence="2">LEGE 11479</strain>
    </source>
</reference>
<dbReference type="Proteomes" id="UP000615026">
    <property type="component" value="Unassembled WGS sequence"/>
</dbReference>
<dbReference type="InterPro" id="IPR008638">
    <property type="entry name" value="FhaB/CdiA-like_TPS"/>
</dbReference>
<dbReference type="SUPFAM" id="SSF51126">
    <property type="entry name" value="Pectin lyase-like"/>
    <property type="match status" value="3"/>
</dbReference>
<dbReference type="NCBIfam" id="TIGR01901">
    <property type="entry name" value="adhes_NPXG"/>
    <property type="match status" value="1"/>
</dbReference>
<organism evidence="2 3">
    <name type="scientific">Leptolyngbya cf. ectocarpi LEGE 11479</name>
    <dbReference type="NCBI Taxonomy" id="1828722"/>
    <lineage>
        <taxon>Bacteria</taxon>
        <taxon>Bacillati</taxon>
        <taxon>Cyanobacteriota</taxon>
        <taxon>Cyanophyceae</taxon>
        <taxon>Leptolyngbyales</taxon>
        <taxon>Leptolyngbyaceae</taxon>
        <taxon>Leptolyngbya group</taxon>
        <taxon>Leptolyngbya</taxon>
    </lineage>
</organism>
<dbReference type="Pfam" id="PF05860">
    <property type="entry name" value="TPS"/>
    <property type="match status" value="1"/>
</dbReference>
<dbReference type="RefSeq" id="WP_193996355.1">
    <property type="nucleotide sequence ID" value="NZ_JADEXP010000445.1"/>
</dbReference>
<proteinExistence type="predicted"/>
<evidence type="ECO:0000313" key="2">
    <source>
        <dbReference type="EMBL" id="MBE9070493.1"/>
    </source>
</evidence>
<evidence type="ECO:0000313" key="3">
    <source>
        <dbReference type="Proteomes" id="UP000615026"/>
    </source>
</evidence>